<evidence type="ECO:0000256" key="1">
    <source>
        <dbReference type="ARBA" id="ARBA00004442"/>
    </source>
</evidence>
<dbReference type="PANTHER" id="PTHR30026">
    <property type="entry name" value="OUTER MEMBRANE PROTEIN TOLC"/>
    <property type="match status" value="1"/>
</dbReference>
<sequence length="457" mass="51728">MQRKWIGVSAFFIFLMGLLPTPGSAQQLEPQLMELIEKGLNKNHELNQNEIEAQQAVIDQKLARSVFLPKITVNGNYTRLDDDLRFDSDTETLLLGTQKLLIKEAVGLPFNAGFPEGLPVKEVPAIQQKNILKSSVDVDWVLFSGFQASGALKASKHKEASIHFAGSALQDKIALKIIETYDQLALVNASEKVLKTSEEYLAQQNLYVNKAIENGLATPIERKKIELAKQQLIGKQLEFEQNRTLLLEVLQQLTGVDTEQLEMLTPQLVPFNVVKEEPVEKRDEVKALEEAEKASLSKAKMERNNFIPKLALKGHYELLEDDLSLLDPRWYVGVGVKWNLFDGNQANLKSKQSKFEALKYREKLKEAEEMIALSITKAELNLAAARQNTQIVQKEIDLAAETYEMVNKQYRNDLASVSDVLDALRDLEQAGFHLQESIFKERRAMIDLRHAKGQLEY</sequence>
<comment type="subcellular location">
    <subcellularLocation>
        <location evidence="1">Cell outer membrane</location>
    </subcellularLocation>
</comment>
<evidence type="ECO:0000256" key="6">
    <source>
        <dbReference type="ARBA" id="ARBA00023136"/>
    </source>
</evidence>
<dbReference type="EMBL" id="JAPJDA010000006">
    <property type="protein sequence ID" value="MCX2837510.1"/>
    <property type="molecule type" value="Genomic_DNA"/>
</dbReference>
<dbReference type="GO" id="GO:0015562">
    <property type="term" value="F:efflux transmembrane transporter activity"/>
    <property type="evidence" value="ECO:0007669"/>
    <property type="project" value="InterPro"/>
</dbReference>
<dbReference type="Pfam" id="PF02321">
    <property type="entry name" value="OEP"/>
    <property type="match status" value="1"/>
</dbReference>
<keyword evidence="6" id="KW-0472">Membrane</keyword>
<keyword evidence="8" id="KW-0175">Coiled coil</keyword>
<feature type="signal peptide" evidence="9">
    <location>
        <begin position="1"/>
        <end position="25"/>
    </location>
</feature>
<keyword evidence="4" id="KW-1134">Transmembrane beta strand</keyword>
<comment type="similarity">
    <text evidence="2">Belongs to the outer membrane factor (OMF) (TC 1.B.17) family.</text>
</comment>
<dbReference type="Gene3D" id="1.20.1600.10">
    <property type="entry name" value="Outer membrane efflux proteins (OEP)"/>
    <property type="match status" value="1"/>
</dbReference>
<evidence type="ECO:0000256" key="3">
    <source>
        <dbReference type="ARBA" id="ARBA00022448"/>
    </source>
</evidence>
<evidence type="ECO:0000256" key="7">
    <source>
        <dbReference type="ARBA" id="ARBA00023237"/>
    </source>
</evidence>
<evidence type="ECO:0000256" key="5">
    <source>
        <dbReference type="ARBA" id="ARBA00022692"/>
    </source>
</evidence>
<dbReference type="GO" id="GO:0009279">
    <property type="term" value="C:cell outer membrane"/>
    <property type="evidence" value="ECO:0007669"/>
    <property type="project" value="UniProtKB-SubCell"/>
</dbReference>
<dbReference type="GO" id="GO:1990281">
    <property type="term" value="C:efflux pump complex"/>
    <property type="evidence" value="ECO:0007669"/>
    <property type="project" value="TreeGrafter"/>
</dbReference>
<keyword evidence="7" id="KW-0998">Cell outer membrane</keyword>
<feature type="coiled-coil region" evidence="8">
    <location>
        <begin position="375"/>
        <end position="427"/>
    </location>
</feature>
<evidence type="ECO:0000313" key="11">
    <source>
        <dbReference type="Proteomes" id="UP001148482"/>
    </source>
</evidence>
<accession>A0A9X3CY13</accession>
<dbReference type="InterPro" id="IPR003423">
    <property type="entry name" value="OMP_efflux"/>
</dbReference>
<keyword evidence="5" id="KW-0812">Transmembrane</keyword>
<proteinExistence type="inferred from homology"/>
<evidence type="ECO:0000256" key="8">
    <source>
        <dbReference type="SAM" id="Coils"/>
    </source>
</evidence>
<evidence type="ECO:0000256" key="9">
    <source>
        <dbReference type="SAM" id="SignalP"/>
    </source>
</evidence>
<evidence type="ECO:0000256" key="2">
    <source>
        <dbReference type="ARBA" id="ARBA00007613"/>
    </source>
</evidence>
<keyword evidence="9" id="KW-0732">Signal</keyword>
<evidence type="ECO:0000256" key="4">
    <source>
        <dbReference type="ARBA" id="ARBA00022452"/>
    </source>
</evidence>
<dbReference type="PANTHER" id="PTHR30026:SF20">
    <property type="entry name" value="OUTER MEMBRANE PROTEIN TOLC"/>
    <property type="match status" value="1"/>
</dbReference>
<evidence type="ECO:0000313" key="10">
    <source>
        <dbReference type="EMBL" id="MCX2837510.1"/>
    </source>
</evidence>
<name>A0A9X3CY13_9FLAO</name>
<comment type="caution">
    <text evidence="10">The sequence shown here is derived from an EMBL/GenBank/DDBJ whole genome shotgun (WGS) entry which is preliminary data.</text>
</comment>
<keyword evidence="3" id="KW-0813">Transport</keyword>
<feature type="chain" id="PRO_5040908246" evidence="9">
    <location>
        <begin position="26"/>
        <end position="457"/>
    </location>
</feature>
<protein>
    <submittedName>
        <fullName evidence="10">TolC family protein</fullName>
    </submittedName>
</protein>
<keyword evidence="11" id="KW-1185">Reference proteome</keyword>
<dbReference type="SUPFAM" id="SSF56954">
    <property type="entry name" value="Outer membrane efflux proteins (OEP)"/>
    <property type="match status" value="1"/>
</dbReference>
<dbReference type="GO" id="GO:0015288">
    <property type="term" value="F:porin activity"/>
    <property type="evidence" value="ECO:0007669"/>
    <property type="project" value="TreeGrafter"/>
</dbReference>
<organism evidence="10 11">
    <name type="scientific">Salinimicrobium profundisediminis</name>
    <dbReference type="NCBI Taxonomy" id="2994553"/>
    <lineage>
        <taxon>Bacteria</taxon>
        <taxon>Pseudomonadati</taxon>
        <taxon>Bacteroidota</taxon>
        <taxon>Flavobacteriia</taxon>
        <taxon>Flavobacteriales</taxon>
        <taxon>Flavobacteriaceae</taxon>
        <taxon>Salinimicrobium</taxon>
    </lineage>
</organism>
<dbReference type="AlphaFoldDB" id="A0A9X3CY13"/>
<dbReference type="Proteomes" id="UP001148482">
    <property type="component" value="Unassembled WGS sequence"/>
</dbReference>
<reference evidence="10" key="1">
    <citation type="submission" date="2022-11" db="EMBL/GenBank/DDBJ databases">
        <title>Salinimicrobium profundisediminis sp. nov., isolated from deep-sea sediment of the Mariana Trench.</title>
        <authorList>
            <person name="Fu H."/>
        </authorList>
    </citation>
    <scope>NUCLEOTIDE SEQUENCE</scope>
    <source>
        <strain evidence="10">MT39</strain>
    </source>
</reference>
<dbReference type="RefSeq" id="WP_266068744.1">
    <property type="nucleotide sequence ID" value="NZ_JAPJDA010000006.1"/>
</dbReference>
<dbReference type="InterPro" id="IPR051906">
    <property type="entry name" value="TolC-like"/>
</dbReference>
<gene>
    <name evidence="10" type="ORF">OQ279_05035</name>
</gene>